<dbReference type="EMBL" id="KT955714">
    <property type="protein sequence ID" value="AMH39528.1"/>
    <property type="molecule type" value="Genomic_DNA"/>
</dbReference>
<dbReference type="AlphaFoldDB" id="A0A109ZYB5"/>
<dbReference type="OrthoDB" id="756394at2"/>
<name>A0A109ZYB5_9BRAD</name>
<sequence>MIDRASRDQLSRNLRRLISGMISNDQFEESLSQTNDDAAIKAFTDMA</sequence>
<reference evidence="1" key="1">
    <citation type="submission" date="2015-10" db="EMBL/GenBank/DDBJ databases">
        <title>Evolution marks in rhizobial microsymbionts genomes from the relict species Vavilovia formosa (Stev.) Fed.</title>
        <authorList>
            <person name="Kopat V."/>
        </authorList>
    </citation>
    <scope>NUCLEOTIDE SEQUENCE</scope>
    <source>
        <strain evidence="1">Vaf-07</strain>
    </source>
</reference>
<evidence type="ECO:0000313" key="1">
    <source>
        <dbReference type="EMBL" id="AMH39528.1"/>
    </source>
</evidence>
<organism evidence="1">
    <name type="scientific">Tardiphaga robiniae</name>
    <dbReference type="NCBI Taxonomy" id="943830"/>
    <lineage>
        <taxon>Bacteria</taxon>
        <taxon>Pseudomonadati</taxon>
        <taxon>Pseudomonadota</taxon>
        <taxon>Alphaproteobacteria</taxon>
        <taxon>Hyphomicrobiales</taxon>
        <taxon>Nitrobacteraceae</taxon>
        <taxon>Tardiphaga</taxon>
    </lineage>
</organism>
<accession>A0A109ZYB5</accession>
<dbReference type="RefSeq" id="WP_158005642.1">
    <property type="nucleotide sequence ID" value="NZ_LVYV01000001.1"/>
</dbReference>
<gene>
    <name evidence="1" type="ORF">PROKKA_00717</name>
</gene>
<proteinExistence type="predicted"/>
<protein>
    <submittedName>
        <fullName evidence="1">Uncharacterized protein</fullName>
    </submittedName>
</protein>